<feature type="non-terminal residue" evidence="2">
    <location>
        <position position="60"/>
    </location>
</feature>
<dbReference type="Proteomes" id="UP000789570">
    <property type="component" value="Unassembled WGS sequence"/>
</dbReference>
<feature type="compositionally biased region" description="Basic and acidic residues" evidence="1">
    <location>
        <begin position="50"/>
        <end position="60"/>
    </location>
</feature>
<proteinExistence type="predicted"/>
<feature type="non-terminal residue" evidence="2">
    <location>
        <position position="1"/>
    </location>
</feature>
<accession>A0A9N9JIB1</accession>
<evidence type="ECO:0000313" key="2">
    <source>
        <dbReference type="EMBL" id="CAG8777475.1"/>
    </source>
</evidence>
<dbReference type="EMBL" id="CAJVPQ010030782">
    <property type="protein sequence ID" value="CAG8777475.1"/>
    <property type="molecule type" value="Genomic_DNA"/>
</dbReference>
<dbReference type="AlphaFoldDB" id="A0A9N9JIB1"/>
<organism evidence="2 3">
    <name type="scientific">Funneliformis caledonium</name>
    <dbReference type="NCBI Taxonomy" id="1117310"/>
    <lineage>
        <taxon>Eukaryota</taxon>
        <taxon>Fungi</taxon>
        <taxon>Fungi incertae sedis</taxon>
        <taxon>Mucoromycota</taxon>
        <taxon>Glomeromycotina</taxon>
        <taxon>Glomeromycetes</taxon>
        <taxon>Glomerales</taxon>
        <taxon>Glomeraceae</taxon>
        <taxon>Funneliformis</taxon>
    </lineage>
</organism>
<feature type="region of interest" description="Disordered" evidence="1">
    <location>
        <begin position="22"/>
        <end position="60"/>
    </location>
</feature>
<feature type="compositionally biased region" description="Basic and acidic residues" evidence="1">
    <location>
        <begin position="22"/>
        <end position="31"/>
    </location>
</feature>
<name>A0A9N9JIB1_9GLOM</name>
<comment type="caution">
    <text evidence="2">The sequence shown here is derived from an EMBL/GenBank/DDBJ whole genome shotgun (WGS) entry which is preliminary data.</text>
</comment>
<gene>
    <name evidence="2" type="ORF">FCALED_LOCUS17916</name>
</gene>
<evidence type="ECO:0000313" key="3">
    <source>
        <dbReference type="Proteomes" id="UP000789570"/>
    </source>
</evidence>
<keyword evidence="3" id="KW-1185">Reference proteome</keyword>
<sequence>VAVVIIRGVLPKILTINEQENLQHEEREKRRSTQCNGDELHRRASVSSQRPKDLIAEINT</sequence>
<protein>
    <submittedName>
        <fullName evidence="2">7343_t:CDS:1</fullName>
    </submittedName>
</protein>
<evidence type="ECO:0000256" key="1">
    <source>
        <dbReference type="SAM" id="MobiDB-lite"/>
    </source>
</evidence>
<reference evidence="2" key="1">
    <citation type="submission" date="2021-06" db="EMBL/GenBank/DDBJ databases">
        <authorList>
            <person name="Kallberg Y."/>
            <person name="Tangrot J."/>
            <person name="Rosling A."/>
        </authorList>
    </citation>
    <scope>NUCLEOTIDE SEQUENCE</scope>
    <source>
        <strain evidence="2">UK204</strain>
    </source>
</reference>